<feature type="domain" description="Fibronectin type-III" evidence="2">
    <location>
        <begin position="572"/>
        <end position="654"/>
    </location>
</feature>
<feature type="chain" id="PRO_5040764987" description="Fibronectin type-III domain-containing protein" evidence="1">
    <location>
        <begin position="22"/>
        <end position="665"/>
    </location>
</feature>
<dbReference type="SUPFAM" id="SSF49265">
    <property type="entry name" value="Fibronectin type III"/>
    <property type="match status" value="2"/>
</dbReference>
<name>A0A9X1TV75_9BACT</name>
<organism evidence="3 4">
    <name type="scientific">Dyadobacter chenhuakuii</name>
    <dbReference type="NCBI Taxonomy" id="2909339"/>
    <lineage>
        <taxon>Bacteria</taxon>
        <taxon>Pseudomonadati</taxon>
        <taxon>Bacteroidota</taxon>
        <taxon>Cytophagia</taxon>
        <taxon>Cytophagales</taxon>
        <taxon>Spirosomataceae</taxon>
        <taxon>Dyadobacter</taxon>
    </lineage>
</organism>
<evidence type="ECO:0000256" key="1">
    <source>
        <dbReference type="SAM" id="SignalP"/>
    </source>
</evidence>
<reference evidence="3" key="1">
    <citation type="submission" date="2022-01" db="EMBL/GenBank/DDBJ databases">
        <title>Novel species in genus Dyadobacter.</title>
        <authorList>
            <person name="Ma C."/>
        </authorList>
    </citation>
    <scope>NUCLEOTIDE SEQUENCE</scope>
    <source>
        <strain evidence="3">CY357</strain>
    </source>
</reference>
<accession>A0A9X1TV75</accession>
<dbReference type="Proteomes" id="UP001139411">
    <property type="component" value="Unassembled WGS sequence"/>
</dbReference>
<feature type="domain" description="Fibronectin type-III" evidence="2">
    <location>
        <begin position="376"/>
        <end position="459"/>
    </location>
</feature>
<feature type="domain" description="Fibronectin type-III" evidence="2">
    <location>
        <begin position="475"/>
        <end position="561"/>
    </location>
</feature>
<protein>
    <recommendedName>
        <fullName evidence="2">Fibronectin type-III domain-containing protein</fullName>
    </recommendedName>
</protein>
<dbReference type="EMBL" id="JAKFFV010000010">
    <property type="protein sequence ID" value="MCF2500108.1"/>
    <property type="molecule type" value="Genomic_DNA"/>
</dbReference>
<dbReference type="AlphaFoldDB" id="A0A9X1TV75"/>
<gene>
    <name evidence="3" type="ORF">L0661_17440</name>
</gene>
<evidence type="ECO:0000259" key="2">
    <source>
        <dbReference type="SMART" id="SM00060"/>
    </source>
</evidence>
<dbReference type="Gene3D" id="2.60.40.10">
    <property type="entry name" value="Immunoglobulins"/>
    <property type="match status" value="4"/>
</dbReference>
<dbReference type="RefSeq" id="WP_235178607.1">
    <property type="nucleotide sequence ID" value="NZ_JAKFFV010000010.1"/>
</dbReference>
<feature type="signal peptide" evidence="1">
    <location>
        <begin position="1"/>
        <end position="21"/>
    </location>
</feature>
<evidence type="ECO:0000313" key="3">
    <source>
        <dbReference type="EMBL" id="MCF2500108.1"/>
    </source>
</evidence>
<dbReference type="InterPro" id="IPR036116">
    <property type="entry name" value="FN3_sf"/>
</dbReference>
<dbReference type="SMART" id="SM00060">
    <property type="entry name" value="FN3"/>
    <property type="match status" value="3"/>
</dbReference>
<proteinExistence type="predicted"/>
<comment type="caution">
    <text evidence="3">The sequence shown here is derived from an EMBL/GenBank/DDBJ whole genome shotgun (WGS) entry which is preliminary data.</text>
</comment>
<dbReference type="InterPro" id="IPR003961">
    <property type="entry name" value="FN3_dom"/>
</dbReference>
<sequence length="665" mass="74920">MKNLIYRALILVCFYPAALHAQKPQATAGPYGVFIRIDKLLHGPQYVVERLETGKVTAKPDWQPVCTTEKGPTSARDLIARLTLLSTKNPMYEIPNDSLTALLYTRYRNAAYADSLGAYGENPQYLEALGLGFLDTDVVQGKRYDYRVRALESREGVFHNPGTVSVPGSKLATTATALSQNANGQVVNIQYLLKKPNPYIAGARVLRATYGQTDFAECGAEWGFRKGKKDSLFLIITDPNVRRKMLYSYVVYLKDFLGNESNASDTITIANLRPQEEIPVIHHINAVSQEAENAIAVSWKLSSTKDLRSVEIWRSEKFDVGFQKIGLATPTDTVYYDNRVEPVQGYYYQIRLNGTYDISGESVKVSGMLKASRPALVSPTHFQLKESRDTLTFRWQPADFDTHGYYIYFAAGQTDSLQRYSDIILTGKELKYQVPVKKLALGTGYRWAVVAVNTSYNMGPTSEILYSQPRFPERLATPINPEMIPQNDRALLVWENMRSIDPYILGYIIERKAANEKAFKAIYRQKDEDNNRNNFADSTVKQGVRYTYRIKAYGLNEKLSGPSTEIDYYKPLDAVLPVHGLNVLSTDKGVLVSWDAPLKNPEKFLIYRFTEKTEKPRLVASASGTQNAFIDREAAPGVGYYYHIVAVEDDNRESAATDAVKVDWK</sequence>
<evidence type="ECO:0000313" key="4">
    <source>
        <dbReference type="Proteomes" id="UP001139411"/>
    </source>
</evidence>
<keyword evidence="1" id="KW-0732">Signal</keyword>
<dbReference type="InterPro" id="IPR013783">
    <property type="entry name" value="Ig-like_fold"/>
</dbReference>